<dbReference type="AlphaFoldDB" id="A0A7W9IB39"/>
<evidence type="ECO:0000313" key="2">
    <source>
        <dbReference type="Proteomes" id="UP000540685"/>
    </source>
</evidence>
<name>A0A7W9IB39_9ACTN</name>
<gene>
    <name evidence="1" type="ORF">F4562_000001</name>
</gene>
<organism evidence="1 2">
    <name type="scientific">Streptosporangium becharense</name>
    <dbReference type="NCBI Taxonomy" id="1816182"/>
    <lineage>
        <taxon>Bacteria</taxon>
        <taxon>Bacillati</taxon>
        <taxon>Actinomycetota</taxon>
        <taxon>Actinomycetes</taxon>
        <taxon>Streptosporangiales</taxon>
        <taxon>Streptosporangiaceae</taxon>
        <taxon>Streptosporangium</taxon>
    </lineage>
</organism>
<dbReference type="RefSeq" id="WP_246473310.1">
    <property type="nucleotide sequence ID" value="NZ_JACHMP010000001.1"/>
</dbReference>
<proteinExistence type="predicted"/>
<comment type="caution">
    <text evidence="1">The sequence shown here is derived from an EMBL/GenBank/DDBJ whole genome shotgun (WGS) entry which is preliminary data.</text>
</comment>
<accession>A0A7W9IB39</accession>
<keyword evidence="2" id="KW-1185">Reference proteome</keyword>
<protein>
    <submittedName>
        <fullName evidence="1">Uncharacterized protein</fullName>
    </submittedName>
</protein>
<reference evidence="1 2" key="1">
    <citation type="submission" date="2020-08" db="EMBL/GenBank/DDBJ databases">
        <title>Sequencing the genomes of 1000 actinobacteria strains.</title>
        <authorList>
            <person name="Klenk H.-P."/>
        </authorList>
    </citation>
    <scope>NUCLEOTIDE SEQUENCE [LARGE SCALE GENOMIC DNA]</scope>
    <source>
        <strain evidence="1 2">DSM 46887</strain>
    </source>
</reference>
<dbReference type="EMBL" id="JACHMP010000001">
    <property type="protein sequence ID" value="MBB5816939.1"/>
    <property type="molecule type" value="Genomic_DNA"/>
</dbReference>
<sequence length="77" mass="8491">MKAVKDPPTLPARCEHAGVEHMREHDGLVSGSWRRLVYHNPPLPDDSLDRAACTFCLLEALHGALRQRPCPSVCACS</sequence>
<dbReference type="Proteomes" id="UP000540685">
    <property type="component" value="Unassembled WGS sequence"/>
</dbReference>
<evidence type="ECO:0000313" key="1">
    <source>
        <dbReference type="EMBL" id="MBB5816939.1"/>
    </source>
</evidence>